<sequence length="253" mass="28262">MDLEDWELLSGNGFHSSGQEPCFNPTGFFDVNYFASPSPAMQEGPILRSIDRHQVLAPTDPDPIVEKNRDDVLEKEIVEDCSVPPVPVGESEVILEIVFEELKENKSNTGVIMMPQSGEGFVQFAEHNESYMAEHLEQEIPKHATVGELEIEKEDFHDLEIKGKACLDGSSFRWRMTGLRGLCSIGMAAATFLMLVWAGNHQQKQPKLKFQIKSNDKRIDQGVRQATETGSEMTTARILFGGNYNGLSLDRST</sequence>
<keyword evidence="1" id="KW-1133">Transmembrane helix</keyword>
<dbReference type="InterPro" id="IPR049224">
    <property type="entry name" value="DUF6821"/>
</dbReference>
<protein>
    <submittedName>
        <fullName evidence="4">Uncharacterized protein LOC105035166</fullName>
    </submittedName>
</protein>
<keyword evidence="1" id="KW-0812">Transmembrane</keyword>
<dbReference type="InterPro" id="IPR045883">
    <property type="entry name" value="At4g13530-like"/>
</dbReference>
<keyword evidence="3" id="KW-1185">Reference proteome</keyword>
<dbReference type="KEGG" id="egu:105035166"/>
<evidence type="ECO:0000259" key="2">
    <source>
        <dbReference type="Pfam" id="PF20705"/>
    </source>
</evidence>
<feature type="domain" description="DUF6821" evidence="2">
    <location>
        <begin position="104"/>
        <end position="247"/>
    </location>
</feature>
<dbReference type="PANTHER" id="PTHR33646">
    <property type="entry name" value="GB|AAF00631.1"/>
    <property type="match status" value="1"/>
</dbReference>
<name>A0A6I9QID3_ELAGV</name>
<dbReference type="AlphaFoldDB" id="A0A6I9QID3"/>
<keyword evidence="1" id="KW-0472">Membrane</keyword>
<feature type="transmembrane region" description="Helical" evidence="1">
    <location>
        <begin position="179"/>
        <end position="199"/>
    </location>
</feature>
<evidence type="ECO:0000313" key="3">
    <source>
        <dbReference type="Proteomes" id="UP000504607"/>
    </source>
</evidence>
<evidence type="ECO:0000313" key="4">
    <source>
        <dbReference type="RefSeq" id="XP_010908917.1"/>
    </source>
</evidence>
<dbReference type="PANTHER" id="PTHR33646:SF2">
    <property type="entry name" value="F20H23.8 PROTEIN"/>
    <property type="match status" value="1"/>
</dbReference>
<dbReference type="GeneID" id="105035166"/>
<evidence type="ECO:0000256" key="1">
    <source>
        <dbReference type="SAM" id="Phobius"/>
    </source>
</evidence>
<dbReference type="Pfam" id="PF20705">
    <property type="entry name" value="DUF6821"/>
    <property type="match status" value="1"/>
</dbReference>
<dbReference type="OrthoDB" id="766965at2759"/>
<dbReference type="Proteomes" id="UP000504607">
    <property type="component" value="Unplaced"/>
</dbReference>
<dbReference type="RefSeq" id="XP_010908917.1">
    <property type="nucleotide sequence ID" value="XM_010910615.3"/>
</dbReference>
<proteinExistence type="predicted"/>
<dbReference type="InParanoid" id="A0A6I9QID3"/>
<gene>
    <name evidence="4" type="primary">LOC105035166</name>
</gene>
<accession>A0A6I9QID3</accession>
<organism evidence="3 4">
    <name type="scientific">Elaeis guineensis var. tenera</name>
    <name type="common">Oil palm</name>
    <dbReference type="NCBI Taxonomy" id="51953"/>
    <lineage>
        <taxon>Eukaryota</taxon>
        <taxon>Viridiplantae</taxon>
        <taxon>Streptophyta</taxon>
        <taxon>Embryophyta</taxon>
        <taxon>Tracheophyta</taxon>
        <taxon>Spermatophyta</taxon>
        <taxon>Magnoliopsida</taxon>
        <taxon>Liliopsida</taxon>
        <taxon>Arecaceae</taxon>
        <taxon>Arecoideae</taxon>
        <taxon>Cocoseae</taxon>
        <taxon>Elaeidinae</taxon>
        <taxon>Elaeis</taxon>
    </lineage>
</organism>
<reference evidence="4" key="1">
    <citation type="submission" date="2025-08" db="UniProtKB">
        <authorList>
            <consortium name="RefSeq"/>
        </authorList>
    </citation>
    <scope>IDENTIFICATION</scope>
</reference>